<dbReference type="Proteomes" id="UP000054636">
    <property type="component" value="Unassembled WGS sequence"/>
</dbReference>
<gene>
    <name evidence="5" type="ORF">AM588_10004894</name>
</gene>
<comment type="caution">
    <text evidence="5">The sequence shown here is derived from an EMBL/GenBank/DDBJ whole genome shotgun (WGS) entry which is preliminary data.</text>
</comment>
<comment type="similarity">
    <text evidence="1">Belongs to the shaker potassium channel beta subunit family.</text>
</comment>
<dbReference type="PANTHER" id="PTHR43150:SF2">
    <property type="entry name" value="HYPERKINETIC, ISOFORM M"/>
    <property type="match status" value="1"/>
</dbReference>
<evidence type="ECO:0000313" key="5">
    <source>
        <dbReference type="EMBL" id="KUF94240.1"/>
    </source>
</evidence>
<name>A0A0W8DCY3_PHYNI</name>
<dbReference type="InterPro" id="IPR036812">
    <property type="entry name" value="NAD(P)_OxRdtase_dom_sf"/>
</dbReference>
<evidence type="ECO:0000313" key="6">
    <source>
        <dbReference type="Proteomes" id="UP000054636"/>
    </source>
</evidence>
<dbReference type="Gene3D" id="3.20.20.100">
    <property type="entry name" value="NADP-dependent oxidoreductase domain"/>
    <property type="match status" value="1"/>
</dbReference>
<feature type="domain" description="NADP-dependent oxidoreductase" evidence="4">
    <location>
        <begin position="28"/>
        <end position="338"/>
    </location>
</feature>
<dbReference type="Pfam" id="PF00248">
    <property type="entry name" value="Aldo_ket_red"/>
    <property type="match status" value="1"/>
</dbReference>
<dbReference type="PANTHER" id="PTHR43150">
    <property type="entry name" value="HYPERKINETIC, ISOFORM M"/>
    <property type="match status" value="1"/>
</dbReference>
<keyword evidence="2" id="KW-0521">NADP</keyword>
<dbReference type="InterPro" id="IPR005399">
    <property type="entry name" value="K_chnl_volt-dep_bsu_KCNAB-rel"/>
</dbReference>
<proteinExistence type="inferred from homology"/>
<protein>
    <recommendedName>
        <fullName evidence="4">NADP-dependent oxidoreductase domain-containing protein</fullName>
    </recommendedName>
</protein>
<evidence type="ECO:0000256" key="3">
    <source>
        <dbReference type="ARBA" id="ARBA00023002"/>
    </source>
</evidence>
<sequence length="359" mass="39603">MVSAATANLKSSGMTYRFLGNSGLLVSKLSLGSWMDVKDNYTADAWYNMMKLAFEHGVNLFDTAEGYGGGLAERNLGAAVKKGIAEGTWHREDLVITTKIFFGPKPYETVHESGPNEQGLSRKHIVEGTKASLKLLDQEYVDVIFCHRPDPYTPIEETVRAMNFVIDQGWAFYWGTSQWSAAQIIEACETADRLGLIRPIVEQSIYSILDRNKVDFEYVDLYKKYKLGLTTWSPLAYGALTGKYSSGTPAGSRMEDPLFKASTPDFAERVAKADKLKPVAEKLGISMAELALAWCVSNENVSTVMIGAKTPTQLEQNLKAIEAVSKITPDVKAEIDALIPFVPELLKTDGSEALRAQHL</sequence>
<evidence type="ECO:0000256" key="2">
    <source>
        <dbReference type="ARBA" id="ARBA00022857"/>
    </source>
</evidence>
<dbReference type="EMBL" id="LNFP01000311">
    <property type="protein sequence ID" value="KUF94240.1"/>
    <property type="molecule type" value="Genomic_DNA"/>
</dbReference>
<reference evidence="5 6" key="1">
    <citation type="submission" date="2015-11" db="EMBL/GenBank/DDBJ databases">
        <title>Genomes and virulence difference between two physiological races of Phytophthora nicotianae.</title>
        <authorList>
            <person name="Liu H."/>
            <person name="Ma X."/>
            <person name="Yu H."/>
            <person name="Fang D."/>
            <person name="Li Y."/>
            <person name="Wang X."/>
            <person name="Wang W."/>
            <person name="Dong Y."/>
            <person name="Xiao B."/>
        </authorList>
    </citation>
    <scope>NUCLEOTIDE SEQUENCE [LARGE SCALE GENOMIC DNA]</scope>
    <source>
        <strain evidence="6">race 1</strain>
    </source>
</reference>
<organism evidence="5 6">
    <name type="scientific">Phytophthora nicotianae</name>
    <name type="common">Potato buckeye rot agent</name>
    <name type="synonym">Phytophthora parasitica</name>
    <dbReference type="NCBI Taxonomy" id="4792"/>
    <lineage>
        <taxon>Eukaryota</taxon>
        <taxon>Sar</taxon>
        <taxon>Stramenopiles</taxon>
        <taxon>Oomycota</taxon>
        <taxon>Peronosporomycetes</taxon>
        <taxon>Peronosporales</taxon>
        <taxon>Peronosporaceae</taxon>
        <taxon>Phytophthora</taxon>
    </lineage>
</organism>
<evidence type="ECO:0000256" key="1">
    <source>
        <dbReference type="ARBA" id="ARBA00006515"/>
    </source>
</evidence>
<accession>A0A0W8DCY3</accession>
<evidence type="ECO:0000259" key="4">
    <source>
        <dbReference type="Pfam" id="PF00248"/>
    </source>
</evidence>
<dbReference type="SUPFAM" id="SSF51430">
    <property type="entry name" value="NAD(P)-linked oxidoreductase"/>
    <property type="match status" value="1"/>
</dbReference>
<dbReference type="PRINTS" id="PR01577">
    <property type="entry name" value="KCNABCHANNEL"/>
</dbReference>
<dbReference type="GO" id="GO:0016491">
    <property type="term" value="F:oxidoreductase activity"/>
    <property type="evidence" value="ECO:0007669"/>
    <property type="project" value="UniProtKB-KW"/>
</dbReference>
<keyword evidence="3" id="KW-0560">Oxidoreductase</keyword>
<dbReference type="AlphaFoldDB" id="A0A0W8DCY3"/>
<dbReference type="InterPro" id="IPR023210">
    <property type="entry name" value="NADP_OxRdtase_dom"/>
</dbReference>